<feature type="transmembrane region" description="Helical" evidence="7">
    <location>
        <begin position="446"/>
        <end position="463"/>
    </location>
</feature>
<dbReference type="InterPro" id="IPR006043">
    <property type="entry name" value="NCS2"/>
</dbReference>
<dbReference type="Pfam" id="PF00860">
    <property type="entry name" value="Xan_ur_permease"/>
    <property type="match status" value="1"/>
</dbReference>
<keyword evidence="6 7" id="KW-0472">Membrane</keyword>
<accession>A0A7L2MKV2</accession>
<protein>
    <submittedName>
        <fullName evidence="8">S23A1 protein</fullName>
    </submittedName>
</protein>
<evidence type="ECO:0000256" key="2">
    <source>
        <dbReference type="ARBA" id="ARBA00008821"/>
    </source>
</evidence>
<dbReference type="Proteomes" id="UP000587697">
    <property type="component" value="Unassembled WGS sequence"/>
</dbReference>
<keyword evidence="9" id="KW-1185">Reference proteome</keyword>
<reference evidence="8 9" key="1">
    <citation type="submission" date="2019-09" db="EMBL/GenBank/DDBJ databases">
        <title>Bird 10,000 Genomes (B10K) Project - Family phase.</title>
        <authorList>
            <person name="Zhang G."/>
        </authorList>
    </citation>
    <scope>NUCLEOTIDE SEQUENCE [LARGE SCALE GENOMIC DNA]</scope>
    <source>
        <strain evidence="8">B10K-DU-002-26</strain>
        <tissue evidence="8">Muscle</tissue>
    </source>
</reference>
<keyword evidence="5 7" id="KW-1133">Transmembrane helix</keyword>
<feature type="transmembrane region" description="Helical" evidence="7">
    <location>
        <begin position="167"/>
        <end position="187"/>
    </location>
</feature>
<feature type="transmembrane region" description="Helical" evidence="7">
    <location>
        <begin position="237"/>
        <end position="259"/>
    </location>
</feature>
<evidence type="ECO:0000256" key="7">
    <source>
        <dbReference type="SAM" id="Phobius"/>
    </source>
</evidence>
<dbReference type="GO" id="GO:0005886">
    <property type="term" value="C:plasma membrane"/>
    <property type="evidence" value="ECO:0007669"/>
    <property type="project" value="UniProtKB-ARBA"/>
</dbReference>
<feature type="transmembrane region" description="Helical" evidence="7">
    <location>
        <begin position="387"/>
        <end position="409"/>
    </location>
</feature>
<dbReference type="GO" id="GO:0022857">
    <property type="term" value="F:transmembrane transporter activity"/>
    <property type="evidence" value="ECO:0007669"/>
    <property type="project" value="InterPro"/>
</dbReference>
<name>A0A7L2MKV2_9PASS</name>
<keyword evidence="4 7" id="KW-0812">Transmembrane</keyword>
<feature type="transmembrane region" description="Helical" evidence="7">
    <location>
        <begin position="67"/>
        <end position="88"/>
    </location>
</feature>
<proteinExistence type="inferred from homology"/>
<feature type="transmembrane region" description="Helical" evidence="7">
    <location>
        <begin position="415"/>
        <end position="434"/>
    </location>
</feature>
<keyword evidence="3" id="KW-0813">Transport</keyword>
<dbReference type="EMBL" id="VWYO01006938">
    <property type="protein sequence ID" value="NXR60553.1"/>
    <property type="molecule type" value="Genomic_DNA"/>
</dbReference>
<gene>
    <name evidence="8" type="primary">Slc23a1_0</name>
    <name evidence="8" type="ORF">RHASIB_R09109</name>
</gene>
<feature type="non-terminal residue" evidence="8">
    <location>
        <position position="1"/>
    </location>
</feature>
<evidence type="ECO:0000313" key="9">
    <source>
        <dbReference type="Proteomes" id="UP000587697"/>
    </source>
</evidence>
<evidence type="ECO:0000256" key="1">
    <source>
        <dbReference type="ARBA" id="ARBA00004141"/>
    </source>
</evidence>
<comment type="similarity">
    <text evidence="2">Belongs to the nucleobase:cation symporter-2 (NCS2) (TC 2.A.40) family.</text>
</comment>
<feature type="non-terminal residue" evidence="8">
    <location>
        <position position="586"/>
    </location>
</feature>
<comment type="subcellular location">
    <subcellularLocation>
        <location evidence="1">Membrane</location>
        <topology evidence="1">Multi-pass membrane protein</topology>
    </subcellularLocation>
</comment>
<dbReference type="PROSITE" id="PS01116">
    <property type="entry name" value="XANTH_URACIL_PERMASE"/>
    <property type="match status" value="1"/>
</dbReference>
<sequence>PPQQDPGEGSRSPRPEMDMLYKIEDVPPWYLCILLGFQHYLTCFSGTIAVPFLLAESLCVGKDQLTVSYLIGTIFTCVGITTLIQTTVGIRLPLFQASALAFLVPAKSILALEKWRCPPEEQIYGNWSLPLNTSHIWQPRMREIQGAIVVSSLVEVVIGLLGLPGALLSYIGPLTVTPTVSLIGLSVFQAAGDRAGSHWGISVLTIFLIVLFAQYLRQVAICLPGYRRGHGFVLLRIQIFKMFPIILAVLLVWLICYALTRAGAFPSRPEEYGYRARTDARGEILSVAPWFRVPYPCQWGLPTVTSAAVLGMFSATLAGIIESIGDYYSCARLAGAPPPPVHAINRGIFTEGISCIIAGLLGTGNGSTSSSPNIGVLGITKVGSRRVIQYGAGIMLLLGTIGKFTALFASLPDPVLGGMFCTLFGMITAVGLSNLQFVDMNSSRNLFVLGFAMFFGLTLPNYLDSHPGAINTGVPDLDQILTVLLTTEMFVGGTIAFVLDNTIPGTQEERGLVQWKAGAHSDSTSSASLRSYDFPFGMGAVRSSRWLRNVPICPLFTGFRARAGARAAAAAQGPDGPDGGSVCTKV</sequence>
<feature type="transmembrane region" description="Helical" evidence="7">
    <location>
        <begin position="199"/>
        <end position="217"/>
    </location>
</feature>
<evidence type="ECO:0000256" key="5">
    <source>
        <dbReference type="ARBA" id="ARBA00022989"/>
    </source>
</evidence>
<comment type="caution">
    <text evidence="8">The sequence shown here is derived from an EMBL/GenBank/DDBJ whole genome shotgun (WGS) entry which is preliminary data.</text>
</comment>
<evidence type="ECO:0000256" key="6">
    <source>
        <dbReference type="ARBA" id="ARBA00023136"/>
    </source>
</evidence>
<feature type="transmembrane region" description="Helical" evidence="7">
    <location>
        <begin position="28"/>
        <end position="55"/>
    </location>
</feature>
<evidence type="ECO:0000256" key="4">
    <source>
        <dbReference type="ARBA" id="ARBA00022692"/>
    </source>
</evidence>
<dbReference type="InterPro" id="IPR006042">
    <property type="entry name" value="Xan_ur_permease"/>
</dbReference>
<dbReference type="PANTHER" id="PTHR11119">
    <property type="entry name" value="XANTHINE-URACIL / VITAMIN C PERMEASE FAMILY MEMBER"/>
    <property type="match status" value="1"/>
</dbReference>
<dbReference type="AlphaFoldDB" id="A0A7L2MKV2"/>
<evidence type="ECO:0000313" key="8">
    <source>
        <dbReference type="EMBL" id="NXR60553.1"/>
    </source>
</evidence>
<organism evidence="8 9">
    <name type="scientific">Rhadina sibilatrix</name>
    <dbReference type="NCBI Taxonomy" id="2585818"/>
    <lineage>
        <taxon>Eukaryota</taxon>
        <taxon>Metazoa</taxon>
        <taxon>Chordata</taxon>
        <taxon>Craniata</taxon>
        <taxon>Vertebrata</taxon>
        <taxon>Euteleostomi</taxon>
        <taxon>Archelosauria</taxon>
        <taxon>Archosauria</taxon>
        <taxon>Dinosauria</taxon>
        <taxon>Saurischia</taxon>
        <taxon>Theropoda</taxon>
        <taxon>Coelurosauria</taxon>
        <taxon>Aves</taxon>
        <taxon>Neognathae</taxon>
        <taxon>Neoaves</taxon>
        <taxon>Telluraves</taxon>
        <taxon>Australaves</taxon>
        <taxon>Passeriformes</taxon>
        <taxon>Sylvioidea</taxon>
        <taxon>Phylloscopidae</taxon>
        <taxon>Rhadina</taxon>
    </lineage>
</organism>
<feature type="transmembrane region" description="Helical" evidence="7">
    <location>
        <begin position="479"/>
        <end position="499"/>
    </location>
</feature>
<evidence type="ECO:0000256" key="3">
    <source>
        <dbReference type="ARBA" id="ARBA00022448"/>
    </source>
</evidence>